<organism evidence="1">
    <name type="scientific">Anguilla anguilla</name>
    <name type="common">European freshwater eel</name>
    <name type="synonym">Muraena anguilla</name>
    <dbReference type="NCBI Taxonomy" id="7936"/>
    <lineage>
        <taxon>Eukaryota</taxon>
        <taxon>Metazoa</taxon>
        <taxon>Chordata</taxon>
        <taxon>Craniata</taxon>
        <taxon>Vertebrata</taxon>
        <taxon>Euteleostomi</taxon>
        <taxon>Actinopterygii</taxon>
        <taxon>Neopterygii</taxon>
        <taxon>Teleostei</taxon>
        <taxon>Anguilliformes</taxon>
        <taxon>Anguillidae</taxon>
        <taxon>Anguilla</taxon>
    </lineage>
</organism>
<evidence type="ECO:0000313" key="1">
    <source>
        <dbReference type="EMBL" id="JAH50923.1"/>
    </source>
</evidence>
<sequence>MLVLKSLCHYCIAKCRSKAAHERTCPCNT</sequence>
<reference evidence="1" key="2">
    <citation type="journal article" date="2015" name="Fish Shellfish Immunol.">
        <title>Early steps in the European eel (Anguilla anguilla)-Vibrio vulnificus interaction in the gills: Role of the RtxA13 toxin.</title>
        <authorList>
            <person name="Callol A."/>
            <person name="Pajuelo D."/>
            <person name="Ebbesson L."/>
            <person name="Teles M."/>
            <person name="MacKenzie S."/>
            <person name="Amaro C."/>
        </authorList>
    </citation>
    <scope>NUCLEOTIDE SEQUENCE</scope>
</reference>
<dbReference type="AlphaFoldDB" id="A0A0E9TDW5"/>
<dbReference type="EMBL" id="GBXM01057654">
    <property type="protein sequence ID" value="JAH50923.1"/>
    <property type="molecule type" value="Transcribed_RNA"/>
</dbReference>
<protein>
    <submittedName>
        <fullName evidence="1">Uncharacterized protein</fullName>
    </submittedName>
</protein>
<proteinExistence type="predicted"/>
<reference evidence="1" key="1">
    <citation type="submission" date="2014-11" db="EMBL/GenBank/DDBJ databases">
        <authorList>
            <person name="Amaro Gonzalez C."/>
        </authorList>
    </citation>
    <scope>NUCLEOTIDE SEQUENCE</scope>
</reference>
<name>A0A0E9TDW5_ANGAN</name>
<accession>A0A0E9TDW5</accession>